<dbReference type="PANTHER" id="PTHR34582:SF6">
    <property type="entry name" value="UPF0702 TRANSMEMBRANE PROTEIN YCAP"/>
    <property type="match status" value="1"/>
</dbReference>
<dbReference type="Proteomes" id="UP000236220">
    <property type="component" value="Unassembled WGS sequence"/>
</dbReference>
<evidence type="ECO:0000256" key="3">
    <source>
        <dbReference type="ARBA" id="ARBA00022475"/>
    </source>
</evidence>
<feature type="transmembrane region" description="Helical" evidence="7">
    <location>
        <begin position="65"/>
        <end position="85"/>
    </location>
</feature>
<evidence type="ECO:0000313" key="9">
    <source>
        <dbReference type="EMBL" id="PNS08568.1"/>
    </source>
</evidence>
<dbReference type="InterPro" id="IPR007353">
    <property type="entry name" value="DUF421"/>
</dbReference>
<dbReference type="PANTHER" id="PTHR34582">
    <property type="entry name" value="UPF0702 TRANSMEMBRANE PROTEIN YCAP"/>
    <property type="match status" value="1"/>
</dbReference>
<sequence>MNDLFHMSAPWWIFILRGIVIYAMVTVLMRMSGKRSMGQFTPFDLILIILIGNTVQNGINGGDNSLTGAFWMLGTQIGLNWLVAWGSSRSLRFRHLMEGTPTLLAKDGEVYWPILRQQLIGQTDFITAMRLAGCNSEKDIRRAVLQPNGHIMIETKDDKWT</sequence>
<accession>A0A2K1Q0K0</accession>
<dbReference type="RefSeq" id="WP_103073735.1">
    <property type="nucleotide sequence ID" value="NZ_NPZB01000001.1"/>
</dbReference>
<dbReference type="Pfam" id="PF04239">
    <property type="entry name" value="DUF421"/>
    <property type="match status" value="1"/>
</dbReference>
<dbReference type="AlphaFoldDB" id="A0A2K1Q0K0"/>
<dbReference type="OrthoDB" id="9793799at2"/>
<gene>
    <name evidence="9" type="ORF">Lysil_0197</name>
</gene>
<comment type="caution">
    <text evidence="9">The sequence shown here is derived from an EMBL/GenBank/DDBJ whole genome shotgun (WGS) entry which is preliminary data.</text>
</comment>
<evidence type="ECO:0000256" key="7">
    <source>
        <dbReference type="SAM" id="Phobius"/>
    </source>
</evidence>
<evidence type="ECO:0000256" key="2">
    <source>
        <dbReference type="ARBA" id="ARBA00006448"/>
    </source>
</evidence>
<keyword evidence="4 7" id="KW-0812">Transmembrane</keyword>
<feature type="transmembrane region" description="Helical" evidence="7">
    <location>
        <begin position="12"/>
        <end position="29"/>
    </location>
</feature>
<keyword evidence="10" id="KW-1185">Reference proteome</keyword>
<comment type="subcellular location">
    <subcellularLocation>
        <location evidence="1">Cell membrane</location>
        <topology evidence="1">Multi-pass membrane protein</topology>
    </subcellularLocation>
</comment>
<organism evidence="9 10">
    <name type="scientific">Solilutibacter silvestris</name>
    <dbReference type="NCBI Taxonomy" id="1645665"/>
    <lineage>
        <taxon>Bacteria</taxon>
        <taxon>Pseudomonadati</taxon>
        <taxon>Pseudomonadota</taxon>
        <taxon>Gammaproteobacteria</taxon>
        <taxon>Lysobacterales</taxon>
        <taxon>Lysobacteraceae</taxon>
        <taxon>Solilutibacter</taxon>
    </lineage>
</organism>
<evidence type="ECO:0000256" key="5">
    <source>
        <dbReference type="ARBA" id="ARBA00022989"/>
    </source>
</evidence>
<evidence type="ECO:0000313" key="10">
    <source>
        <dbReference type="Proteomes" id="UP000236220"/>
    </source>
</evidence>
<keyword evidence="6 7" id="KW-0472">Membrane</keyword>
<name>A0A2K1Q0K0_9GAMM</name>
<proteinExistence type="inferred from homology"/>
<protein>
    <recommendedName>
        <fullName evidence="8">YetF C-terminal domain-containing protein</fullName>
    </recommendedName>
</protein>
<reference evidence="9 10" key="1">
    <citation type="submission" date="2017-08" db="EMBL/GenBank/DDBJ databases">
        <title>Lysobacter sylvestris genome.</title>
        <authorList>
            <person name="Zhang D.-C."/>
            <person name="Albuquerque L."/>
            <person name="Franca L."/>
            <person name="Froufe H.J.C."/>
            <person name="Barroso C."/>
            <person name="Egas C."/>
            <person name="Da Costa M."/>
            <person name="Margesin R."/>
        </authorList>
    </citation>
    <scope>NUCLEOTIDE SEQUENCE [LARGE SCALE GENOMIC DNA]</scope>
    <source>
        <strain evidence="9 10">AM20-91</strain>
    </source>
</reference>
<evidence type="ECO:0000256" key="1">
    <source>
        <dbReference type="ARBA" id="ARBA00004651"/>
    </source>
</evidence>
<dbReference type="InterPro" id="IPR023090">
    <property type="entry name" value="UPF0702_alpha/beta_dom_sf"/>
</dbReference>
<evidence type="ECO:0000256" key="4">
    <source>
        <dbReference type="ARBA" id="ARBA00022692"/>
    </source>
</evidence>
<keyword evidence="3" id="KW-1003">Cell membrane</keyword>
<dbReference type="EMBL" id="NPZB01000001">
    <property type="protein sequence ID" value="PNS08568.1"/>
    <property type="molecule type" value="Genomic_DNA"/>
</dbReference>
<comment type="similarity">
    <text evidence="2">Belongs to the UPF0702 family.</text>
</comment>
<dbReference type="Gene3D" id="3.30.240.20">
    <property type="entry name" value="bsu07140 like domains"/>
    <property type="match status" value="1"/>
</dbReference>
<feature type="transmembrane region" description="Helical" evidence="7">
    <location>
        <begin position="41"/>
        <end position="59"/>
    </location>
</feature>
<evidence type="ECO:0000259" key="8">
    <source>
        <dbReference type="Pfam" id="PF04239"/>
    </source>
</evidence>
<feature type="domain" description="YetF C-terminal" evidence="8">
    <location>
        <begin position="89"/>
        <end position="158"/>
    </location>
</feature>
<dbReference type="GO" id="GO:0005886">
    <property type="term" value="C:plasma membrane"/>
    <property type="evidence" value="ECO:0007669"/>
    <property type="project" value="UniProtKB-SubCell"/>
</dbReference>
<keyword evidence="5 7" id="KW-1133">Transmembrane helix</keyword>
<evidence type="ECO:0000256" key="6">
    <source>
        <dbReference type="ARBA" id="ARBA00023136"/>
    </source>
</evidence>